<accession>A0A9X7S2P5</accession>
<keyword evidence="4" id="KW-0378">Hydrolase</keyword>
<dbReference type="SUPFAM" id="SSF54001">
    <property type="entry name" value="Cysteine proteinases"/>
    <property type="match status" value="1"/>
</dbReference>
<dbReference type="SMART" id="SM01095">
    <property type="entry name" value="Cpl-7"/>
    <property type="match status" value="2"/>
</dbReference>
<evidence type="ECO:0000313" key="8">
    <source>
        <dbReference type="EMBL" id="QGH01238.1"/>
    </source>
</evidence>
<protein>
    <submittedName>
        <fullName evidence="8">Holin</fullName>
    </submittedName>
</protein>
<evidence type="ECO:0000256" key="4">
    <source>
        <dbReference type="ARBA" id="ARBA00022801"/>
    </source>
</evidence>
<keyword evidence="5" id="KW-0788">Thiol protease</keyword>
<evidence type="ECO:0000256" key="3">
    <source>
        <dbReference type="ARBA" id="ARBA00022670"/>
    </source>
</evidence>
<keyword evidence="3" id="KW-0645">Protease</keyword>
<dbReference type="SMART" id="SM00047">
    <property type="entry name" value="LYZ2"/>
    <property type="match status" value="1"/>
</dbReference>
<evidence type="ECO:0000313" key="9">
    <source>
        <dbReference type="Proteomes" id="UP000347383"/>
    </source>
</evidence>
<dbReference type="RefSeq" id="WP_155778325.1">
    <property type="nucleotide sequence ID" value="NZ_CP033165.1"/>
</dbReference>
<dbReference type="AlphaFoldDB" id="A0A9X7S2P5"/>
<dbReference type="GO" id="GO:0004040">
    <property type="term" value="F:amidase activity"/>
    <property type="evidence" value="ECO:0007669"/>
    <property type="project" value="InterPro"/>
</dbReference>
<evidence type="ECO:0000259" key="7">
    <source>
        <dbReference type="PROSITE" id="PS51935"/>
    </source>
</evidence>
<dbReference type="InterPro" id="IPR038765">
    <property type="entry name" value="Papain-like_cys_pep_sf"/>
</dbReference>
<dbReference type="Gene3D" id="3.90.1720.10">
    <property type="entry name" value="endopeptidase domain like (from Nostoc punctiforme)"/>
    <property type="match status" value="1"/>
</dbReference>
<dbReference type="Pfam" id="PF05382">
    <property type="entry name" value="Amidase_5"/>
    <property type="match status" value="1"/>
</dbReference>
<dbReference type="InterPro" id="IPR008044">
    <property type="entry name" value="Phage_lysin"/>
</dbReference>
<feature type="region of interest" description="Disordered" evidence="6">
    <location>
        <begin position="236"/>
        <end position="276"/>
    </location>
</feature>
<dbReference type="InterPro" id="IPR013168">
    <property type="entry name" value="Cpl_7_lyso_C"/>
</dbReference>
<proteinExistence type="inferred from homology"/>
<sequence>MTINTEQAISWMVARQGAVSYSMDYRNGPSSYDCSSAIYYALMSAGAISAGWAVNTEYMHDWLIKNGYKLIAENQDWDAKRGDIFIWGKRGQSAGAGGHTGIFVDPDNIIHCNYANNSITINNYNQTAAASGWMYCYVYRLINQASTPSTSGKTLDTLVKETLAGKYGNGDTRKAALGNQYEAVMAVINSKATTPKKSIDQLAQEVIQGKHGNGEERKKSLGSDYEPVQKRVTEILKNSTSGNAPKTPSEPSKSEVVNSTTQPQTGETGAIGKATEPKITKEAGDLSFNGAILKKSVLDVILKKCQEHNILPSYAITCLHFEGLWGTSAVGKADNNWGGMTWTGNGNRPSGVIVTQGSARPSNEGGHYMRYASVDDFLTDWFYLLRSGGSYKVSGAKTFSEAVKGMFKTGGAVYDYAATGYDNYLVGMASRLKAIEAENGSLTKYDLIPDSPSSLQPDKINITIEGIEISINGVTYELTKKPV</sequence>
<dbReference type="GO" id="GO:0006508">
    <property type="term" value="P:proteolysis"/>
    <property type="evidence" value="ECO:0007669"/>
    <property type="project" value="UniProtKB-KW"/>
</dbReference>
<dbReference type="Gene3D" id="1.10.530.10">
    <property type="match status" value="1"/>
</dbReference>
<dbReference type="PROSITE" id="PS51935">
    <property type="entry name" value="NLPC_P60"/>
    <property type="match status" value="1"/>
</dbReference>
<gene>
    <name evidence="8" type="ORF">EA457_00975</name>
</gene>
<dbReference type="Proteomes" id="UP000347383">
    <property type="component" value="Chromosome"/>
</dbReference>
<evidence type="ECO:0000256" key="6">
    <source>
        <dbReference type="SAM" id="MobiDB-lite"/>
    </source>
</evidence>
<organism evidence="8 9">
    <name type="scientific">Streptococcus dysgalactiae subsp. dysgalactiae</name>
    <dbReference type="NCBI Taxonomy" id="99822"/>
    <lineage>
        <taxon>Bacteria</taxon>
        <taxon>Bacillati</taxon>
        <taxon>Bacillota</taxon>
        <taxon>Bacilli</taxon>
        <taxon>Lactobacillales</taxon>
        <taxon>Streptococcaceae</taxon>
        <taxon>Streptococcus</taxon>
    </lineage>
</organism>
<feature type="domain" description="NlpC/P60" evidence="7">
    <location>
        <begin position="1"/>
        <end position="142"/>
    </location>
</feature>
<evidence type="ECO:0000256" key="5">
    <source>
        <dbReference type="ARBA" id="ARBA00022807"/>
    </source>
</evidence>
<feature type="compositionally biased region" description="Polar residues" evidence="6">
    <location>
        <begin position="236"/>
        <end position="267"/>
    </location>
</feature>
<name>A0A9X7S2P5_STRDY</name>
<comment type="similarity">
    <text evidence="2">Belongs to the glycosyl hydrolase 73 family.</text>
</comment>
<dbReference type="Pfam" id="PF08230">
    <property type="entry name" value="CW_7"/>
    <property type="match status" value="2"/>
</dbReference>
<evidence type="ECO:0000256" key="2">
    <source>
        <dbReference type="ARBA" id="ARBA00010266"/>
    </source>
</evidence>
<evidence type="ECO:0000256" key="1">
    <source>
        <dbReference type="ARBA" id="ARBA00007074"/>
    </source>
</evidence>
<dbReference type="InterPro" id="IPR002901">
    <property type="entry name" value="MGlyc_endo_b_GlcNAc-like_dom"/>
</dbReference>
<reference evidence="8 9" key="1">
    <citation type="submission" date="2018-10" db="EMBL/GenBank/DDBJ databases">
        <title>Comparative Genomics Analysis of the Streptococcus dysgalactiae subspecies dysgalactiae.</title>
        <authorList>
            <person name="Koh T.H."/>
            <person name="Abdul Rahman N."/>
            <person name="Sessions O.M."/>
        </authorList>
    </citation>
    <scope>NUCLEOTIDE SEQUENCE [LARGE SCALE GENOMIC DNA]</scope>
    <source>
        <strain evidence="8 9">DB60705-15</strain>
    </source>
</reference>
<dbReference type="InterPro" id="IPR000064">
    <property type="entry name" value="NLP_P60_dom"/>
</dbReference>
<comment type="similarity">
    <text evidence="1">Belongs to the peptidase C40 family.</text>
</comment>
<dbReference type="EMBL" id="CP033165">
    <property type="protein sequence ID" value="QGH01238.1"/>
    <property type="molecule type" value="Genomic_DNA"/>
</dbReference>
<dbReference type="GO" id="GO:0008234">
    <property type="term" value="F:cysteine-type peptidase activity"/>
    <property type="evidence" value="ECO:0007669"/>
    <property type="project" value="UniProtKB-KW"/>
</dbReference>